<evidence type="ECO:0000256" key="1">
    <source>
        <dbReference type="SAM" id="SignalP"/>
    </source>
</evidence>
<comment type="caution">
    <text evidence="2">The sequence shown here is derived from an EMBL/GenBank/DDBJ whole genome shotgun (WGS) entry which is preliminary data.</text>
</comment>
<dbReference type="OrthoDB" id="2421600at2759"/>
<sequence>MQLNRNFLFITTSLVVFMLFFSSSVETKKCLTVTISERYTKTIRPSNCPRSRTTTTSTTTKVIEATTTTTSTERTTTTNLIETTTTTTSTSVTTTITDTTTTTDIITTTETTTTSISFIPSVVTAYQFPEKRSYQNNKVICIPNKRQVKYKNGHCIVTIYCIPTIFLKCPEVSTIKSIFTLTTKRISTSIATINLISTITLTSTATSTSLYTSTSTSTSISTLTNISTFTSTSTSVTLSTSISVMLCKPAGLPCNTEDFNTIENCCSRCCLLGQDYIHGVCC</sequence>
<protein>
    <recommendedName>
        <fullName evidence="4">WAP domain-containing protein</fullName>
    </recommendedName>
</protein>
<organism evidence="2 3">
    <name type="scientific">Diversispora epigaea</name>
    <dbReference type="NCBI Taxonomy" id="1348612"/>
    <lineage>
        <taxon>Eukaryota</taxon>
        <taxon>Fungi</taxon>
        <taxon>Fungi incertae sedis</taxon>
        <taxon>Mucoromycota</taxon>
        <taxon>Glomeromycotina</taxon>
        <taxon>Glomeromycetes</taxon>
        <taxon>Diversisporales</taxon>
        <taxon>Diversisporaceae</taxon>
        <taxon>Diversispora</taxon>
    </lineage>
</organism>
<evidence type="ECO:0000313" key="2">
    <source>
        <dbReference type="EMBL" id="RHZ85558.1"/>
    </source>
</evidence>
<feature type="chain" id="PRO_5017294139" description="WAP domain-containing protein" evidence="1">
    <location>
        <begin position="28"/>
        <end position="282"/>
    </location>
</feature>
<feature type="signal peptide" evidence="1">
    <location>
        <begin position="1"/>
        <end position="27"/>
    </location>
</feature>
<accession>A0A397JFI0</accession>
<gene>
    <name evidence="2" type="ORF">Glove_64g70</name>
</gene>
<keyword evidence="1" id="KW-0732">Signal</keyword>
<proteinExistence type="predicted"/>
<evidence type="ECO:0008006" key="4">
    <source>
        <dbReference type="Google" id="ProtNLM"/>
    </source>
</evidence>
<dbReference type="EMBL" id="PQFF01000061">
    <property type="protein sequence ID" value="RHZ85558.1"/>
    <property type="molecule type" value="Genomic_DNA"/>
</dbReference>
<evidence type="ECO:0000313" key="3">
    <source>
        <dbReference type="Proteomes" id="UP000266861"/>
    </source>
</evidence>
<dbReference type="Proteomes" id="UP000266861">
    <property type="component" value="Unassembled WGS sequence"/>
</dbReference>
<keyword evidence="3" id="KW-1185">Reference proteome</keyword>
<dbReference type="AlphaFoldDB" id="A0A397JFI0"/>
<name>A0A397JFI0_9GLOM</name>
<reference evidence="2 3" key="1">
    <citation type="submission" date="2018-08" db="EMBL/GenBank/DDBJ databases">
        <title>Genome and evolution of the arbuscular mycorrhizal fungus Diversispora epigaea (formerly Glomus versiforme) and its bacterial endosymbionts.</title>
        <authorList>
            <person name="Sun X."/>
            <person name="Fei Z."/>
            <person name="Harrison M."/>
        </authorList>
    </citation>
    <scope>NUCLEOTIDE SEQUENCE [LARGE SCALE GENOMIC DNA]</scope>
    <source>
        <strain evidence="2 3">IT104</strain>
    </source>
</reference>